<sequence>MDNILQFKTNMALWPRYKDILCQLFSTSLRGSAFDKYHRLPERSITSYDQLKAFFVAQYIHNKRRKTEVQEDKEKTKMFIT</sequence>
<evidence type="ECO:0000259" key="1">
    <source>
        <dbReference type="Pfam" id="PF03732"/>
    </source>
</evidence>
<evidence type="ECO:0000313" key="2">
    <source>
        <dbReference type="EMBL" id="KAF5186973.1"/>
    </source>
</evidence>
<evidence type="ECO:0000313" key="3">
    <source>
        <dbReference type="Proteomes" id="UP000554482"/>
    </source>
</evidence>
<accession>A0A7J6VQ19</accession>
<dbReference type="Proteomes" id="UP000554482">
    <property type="component" value="Unassembled WGS sequence"/>
</dbReference>
<dbReference type="AlphaFoldDB" id="A0A7J6VQ19"/>
<dbReference type="Pfam" id="PF03732">
    <property type="entry name" value="Retrotrans_gag"/>
    <property type="match status" value="1"/>
</dbReference>
<name>A0A7J6VQ19_THATH</name>
<feature type="non-terminal residue" evidence="2">
    <location>
        <position position="81"/>
    </location>
</feature>
<protein>
    <recommendedName>
        <fullName evidence="1">Retrotransposon gag domain-containing protein</fullName>
    </recommendedName>
</protein>
<keyword evidence="3" id="KW-1185">Reference proteome</keyword>
<dbReference type="EMBL" id="JABWDY010028614">
    <property type="protein sequence ID" value="KAF5186973.1"/>
    <property type="molecule type" value="Genomic_DNA"/>
</dbReference>
<feature type="domain" description="Retrotransposon gag" evidence="1">
    <location>
        <begin position="23"/>
        <end position="67"/>
    </location>
</feature>
<reference evidence="2 3" key="1">
    <citation type="submission" date="2020-06" db="EMBL/GenBank/DDBJ databases">
        <title>Transcriptomic and genomic resources for Thalictrum thalictroides and T. hernandezii: Facilitating candidate gene discovery in an emerging model plant lineage.</title>
        <authorList>
            <person name="Arias T."/>
            <person name="Riano-Pachon D.M."/>
            <person name="Di Stilio V.S."/>
        </authorList>
    </citation>
    <scope>NUCLEOTIDE SEQUENCE [LARGE SCALE GENOMIC DNA]</scope>
    <source>
        <strain evidence="3">cv. WT478/WT964</strain>
        <tissue evidence="2">Leaves</tissue>
    </source>
</reference>
<gene>
    <name evidence="2" type="ORF">FRX31_023440</name>
</gene>
<comment type="caution">
    <text evidence="2">The sequence shown here is derived from an EMBL/GenBank/DDBJ whole genome shotgun (WGS) entry which is preliminary data.</text>
</comment>
<dbReference type="OrthoDB" id="1752139at2759"/>
<dbReference type="InterPro" id="IPR005162">
    <property type="entry name" value="Retrotrans_gag_dom"/>
</dbReference>
<organism evidence="2 3">
    <name type="scientific">Thalictrum thalictroides</name>
    <name type="common">Rue-anemone</name>
    <name type="synonym">Anemone thalictroides</name>
    <dbReference type="NCBI Taxonomy" id="46969"/>
    <lineage>
        <taxon>Eukaryota</taxon>
        <taxon>Viridiplantae</taxon>
        <taxon>Streptophyta</taxon>
        <taxon>Embryophyta</taxon>
        <taxon>Tracheophyta</taxon>
        <taxon>Spermatophyta</taxon>
        <taxon>Magnoliopsida</taxon>
        <taxon>Ranunculales</taxon>
        <taxon>Ranunculaceae</taxon>
        <taxon>Thalictroideae</taxon>
        <taxon>Thalictrum</taxon>
    </lineage>
</organism>
<proteinExistence type="predicted"/>